<reference evidence="3" key="1">
    <citation type="submission" date="2020-05" db="EMBL/GenBank/DDBJ databases">
        <authorList>
            <person name="Chiriac C."/>
            <person name="Salcher M."/>
            <person name="Ghai R."/>
            <person name="Kavagutti S V."/>
        </authorList>
    </citation>
    <scope>NUCLEOTIDE SEQUENCE</scope>
</reference>
<evidence type="ECO:0000313" key="4">
    <source>
        <dbReference type="EMBL" id="CAB4570014.1"/>
    </source>
</evidence>
<dbReference type="EMBL" id="CAEZTC010000011">
    <property type="protein sequence ID" value="CAB4551029.1"/>
    <property type="molecule type" value="Genomic_DNA"/>
</dbReference>
<dbReference type="Pfam" id="PF12849">
    <property type="entry name" value="PBP_like_2"/>
    <property type="match status" value="2"/>
</dbReference>
<evidence type="ECO:0000259" key="2">
    <source>
        <dbReference type="Pfam" id="PF12849"/>
    </source>
</evidence>
<evidence type="ECO:0000256" key="1">
    <source>
        <dbReference type="ARBA" id="ARBA00008725"/>
    </source>
</evidence>
<name>A0A6J6CL23_9ZZZZ</name>
<dbReference type="EMBL" id="CAEZTQ010000054">
    <property type="protein sequence ID" value="CAB4570014.1"/>
    <property type="molecule type" value="Genomic_DNA"/>
</dbReference>
<dbReference type="AlphaFoldDB" id="A0A6J6CL23"/>
<feature type="domain" description="PBP" evidence="2">
    <location>
        <begin position="27"/>
        <end position="148"/>
    </location>
</feature>
<sequence>MISLKKRVAFVGMAVVSSLAVTSVAHAESITAGGATFPDTFIQPAIAEFNKKTGHTLTYAAKGSSDGQTNFRGGLYDMGGTDSAVTTARTPSFGWTYVPYLAGAIAMTYRLDELKGAQLSLSPGTAEAIFNGTISNWSDPRIANDMRQNPTWANSVRRSGYRGASALWQNTRDAGSSNVTVALNPSAFRKAKGKVVRVIDAKTKRVVQRATVTTKSEIRLNIKTTKTATYEVQVDGKRVASYKRVKTPTLPNRDITVVYRDGSGTTANFGIYMQSVNARWGITNDFSANVPGGVTSFGARFQKQDTSANQSNYVADTNGAIGYSETSFAYDTSRQAKGLRVISLQNNYGEFIQPSSASYNAFLSGATVAANGFVTFDFKTRKRGAYPIGAVTYMLAKTAKSAKNDVVRQFIEFAINEYAPQFGEGLGYVPLSGAMKTKGLEMAAKVSVS</sequence>
<dbReference type="InterPro" id="IPR024370">
    <property type="entry name" value="PBP_domain"/>
</dbReference>
<dbReference type="InterPro" id="IPR050962">
    <property type="entry name" value="Phosphate-bind_PstS"/>
</dbReference>
<accession>A0A6J6CL23</accession>
<gene>
    <name evidence="3" type="ORF">UFOPK1572_00164</name>
    <name evidence="4" type="ORF">UFOPK1704_00383</name>
</gene>
<comment type="similarity">
    <text evidence="1">Belongs to the PstS family.</text>
</comment>
<protein>
    <submittedName>
        <fullName evidence="3">Unannotated protein</fullName>
    </submittedName>
</protein>
<feature type="domain" description="PBP" evidence="2">
    <location>
        <begin position="248"/>
        <end position="416"/>
    </location>
</feature>
<proteinExistence type="inferred from homology"/>
<evidence type="ECO:0000313" key="3">
    <source>
        <dbReference type="EMBL" id="CAB4551029.1"/>
    </source>
</evidence>
<dbReference type="Gene3D" id="3.40.190.10">
    <property type="entry name" value="Periplasmic binding protein-like II"/>
    <property type="match status" value="2"/>
</dbReference>
<dbReference type="PANTHER" id="PTHR42996">
    <property type="entry name" value="PHOSPHATE-BINDING PROTEIN PSTS"/>
    <property type="match status" value="1"/>
</dbReference>
<dbReference type="SUPFAM" id="SSF53850">
    <property type="entry name" value="Periplasmic binding protein-like II"/>
    <property type="match status" value="2"/>
</dbReference>
<organism evidence="3">
    <name type="scientific">freshwater metagenome</name>
    <dbReference type="NCBI Taxonomy" id="449393"/>
    <lineage>
        <taxon>unclassified sequences</taxon>
        <taxon>metagenomes</taxon>
        <taxon>ecological metagenomes</taxon>
    </lineage>
</organism>
<dbReference type="PANTHER" id="PTHR42996:SF1">
    <property type="entry name" value="PHOSPHATE-BINDING PROTEIN PSTS"/>
    <property type="match status" value="1"/>
</dbReference>